<evidence type="ECO:0000259" key="10">
    <source>
        <dbReference type="PROSITE" id="PS50109"/>
    </source>
</evidence>
<dbReference type="InterPro" id="IPR001789">
    <property type="entry name" value="Sig_transdc_resp-reg_receiver"/>
</dbReference>
<reference evidence="12 13" key="2">
    <citation type="journal article" date="2012" name="Open Biol.">
        <title>Characteristics of nucleosomes and linker DNA regions on the genome of the basidiomycete Mixia osmundae revealed by mono- and dinucleosome mapping.</title>
        <authorList>
            <person name="Nishida H."/>
            <person name="Kondo S."/>
            <person name="Matsumoto T."/>
            <person name="Suzuki Y."/>
            <person name="Yoshikawa H."/>
            <person name="Taylor T.D."/>
            <person name="Sugiyama J."/>
        </authorList>
    </citation>
    <scope>NUCLEOTIDE SEQUENCE [LARGE SCALE GENOMIC DNA]</scope>
    <source>
        <strain evidence="13">CBS 9802 / IAM 14324 / JCM 22182 / KY 12970</strain>
    </source>
</reference>
<keyword evidence="13" id="KW-1185">Reference proteome</keyword>
<dbReference type="InterPro" id="IPR013197">
    <property type="entry name" value="RNA_pol_III_RPC82-rel_HTH"/>
</dbReference>
<feature type="region of interest" description="Disordered" evidence="9">
    <location>
        <begin position="1187"/>
        <end position="1209"/>
    </location>
</feature>
<dbReference type="EMBL" id="BABT02000062">
    <property type="protein sequence ID" value="GAA95731.1"/>
    <property type="molecule type" value="Genomic_DNA"/>
</dbReference>
<reference evidence="12 13" key="1">
    <citation type="journal article" date="2011" name="J. Gen. Appl. Microbiol.">
        <title>Draft genome sequencing of the enigmatic basidiomycete Mixia osmundae.</title>
        <authorList>
            <person name="Nishida H."/>
            <person name="Nagatsuka Y."/>
            <person name="Sugiyama J."/>
        </authorList>
    </citation>
    <scope>NUCLEOTIDE SEQUENCE [LARGE SCALE GENOMIC DNA]</scope>
    <source>
        <strain evidence="13">CBS 9802 / IAM 14324 / JCM 22182 / KY 12970</strain>
    </source>
</reference>
<organism evidence="12 13">
    <name type="scientific">Mixia osmundae (strain CBS 9802 / IAM 14324 / JCM 22182 / KY 12970)</name>
    <dbReference type="NCBI Taxonomy" id="764103"/>
    <lineage>
        <taxon>Eukaryota</taxon>
        <taxon>Fungi</taxon>
        <taxon>Dikarya</taxon>
        <taxon>Basidiomycota</taxon>
        <taxon>Pucciniomycotina</taxon>
        <taxon>Mixiomycetes</taxon>
        <taxon>Mixiales</taxon>
        <taxon>Mixiaceae</taxon>
        <taxon>Mixia</taxon>
    </lineage>
</organism>
<dbReference type="InterPro" id="IPR008806">
    <property type="entry name" value="RNA_pol_III_Rpc82_C"/>
</dbReference>
<feature type="region of interest" description="Disordered" evidence="9">
    <location>
        <begin position="1804"/>
        <end position="1823"/>
    </location>
</feature>
<feature type="compositionally biased region" description="Polar residues" evidence="9">
    <location>
        <begin position="1115"/>
        <end position="1142"/>
    </location>
</feature>
<accession>G7DYS1</accession>
<dbReference type="SMART" id="SM00387">
    <property type="entry name" value="HATPase_c"/>
    <property type="match status" value="1"/>
</dbReference>
<dbReference type="CDD" id="cd00082">
    <property type="entry name" value="HisKA"/>
    <property type="match status" value="1"/>
</dbReference>
<dbReference type="PANTHER" id="PTHR12949:SF0">
    <property type="entry name" value="DNA-DIRECTED RNA POLYMERASE III SUBUNIT RPC3"/>
    <property type="match status" value="1"/>
</dbReference>
<dbReference type="InterPro" id="IPR039748">
    <property type="entry name" value="RPC3"/>
</dbReference>
<dbReference type="SUPFAM" id="SSF55874">
    <property type="entry name" value="ATPase domain of HSP90 chaperone/DNA topoisomerase II/histidine kinase"/>
    <property type="match status" value="1"/>
</dbReference>
<evidence type="ECO:0000256" key="1">
    <source>
        <dbReference type="ARBA" id="ARBA00004123"/>
    </source>
</evidence>
<feature type="compositionally biased region" description="Polar residues" evidence="9">
    <location>
        <begin position="1804"/>
        <end position="1814"/>
    </location>
</feature>
<keyword evidence="3 7" id="KW-0597">Phosphoprotein</keyword>
<evidence type="ECO:0000256" key="7">
    <source>
        <dbReference type="PROSITE-ProRule" id="PRU00169"/>
    </source>
</evidence>
<dbReference type="InterPro" id="IPR036097">
    <property type="entry name" value="HisK_dim/P_sf"/>
</dbReference>
<dbReference type="Gene3D" id="3.40.50.2300">
    <property type="match status" value="1"/>
</dbReference>
<feature type="compositionally biased region" description="Basic and acidic residues" evidence="9">
    <location>
        <begin position="1643"/>
        <end position="1655"/>
    </location>
</feature>
<comment type="subcellular location">
    <subcellularLocation>
        <location evidence="1 8">Nucleus</location>
    </subcellularLocation>
</comment>
<dbReference type="HOGENOM" id="CLU_237369_0_0_1"/>
<evidence type="ECO:0000256" key="3">
    <source>
        <dbReference type="ARBA" id="ARBA00022553"/>
    </source>
</evidence>
<evidence type="ECO:0000256" key="9">
    <source>
        <dbReference type="SAM" id="MobiDB-lite"/>
    </source>
</evidence>
<keyword evidence="4 8" id="KW-0804">Transcription</keyword>
<protein>
    <recommendedName>
        <fullName evidence="8">DNA-directed RNA polymerase III subunit RPC3</fullName>
        <shortName evidence="8">RNA polymerase III subunit C3</shortName>
    </recommendedName>
</protein>
<dbReference type="InterPro" id="IPR036890">
    <property type="entry name" value="HATPase_C_sf"/>
</dbReference>
<evidence type="ECO:0000256" key="4">
    <source>
        <dbReference type="ARBA" id="ARBA00023163"/>
    </source>
</evidence>
<comment type="function">
    <text evidence="6 8">DNA-dependent RNA polymerase catalyzes the transcription of DNA into RNA using the four ribonucleoside triphosphates as substrates. Specific core component of RNA polymerase III which synthesizes small RNAs, such as 5S rRNA and tRNAs.</text>
</comment>
<evidence type="ECO:0000256" key="5">
    <source>
        <dbReference type="ARBA" id="ARBA00023242"/>
    </source>
</evidence>
<dbReference type="Pfam" id="PF02518">
    <property type="entry name" value="HATPase_c"/>
    <property type="match status" value="1"/>
</dbReference>
<dbReference type="STRING" id="764103.G7DYS1"/>
<evidence type="ECO:0000313" key="13">
    <source>
        <dbReference type="Proteomes" id="UP000009131"/>
    </source>
</evidence>
<dbReference type="Gene3D" id="1.10.287.130">
    <property type="match status" value="1"/>
</dbReference>
<dbReference type="Pfam" id="PF08221">
    <property type="entry name" value="HTH_9"/>
    <property type="match status" value="1"/>
</dbReference>
<feature type="compositionally biased region" description="Polar residues" evidence="9">
    <location>
        <begin position="1187"/>
        <end position="1197"/>
    </location>
</feature>
<dbReference type="InterPro" id="IPR003594">
    <property type="entry name" value="HATPase_dom"/>
</dbReference>
<dbReference type="PROSITE" id="PS50109">
    <property type="entry name" value="HIS_KIN"/>
    <property type="match status" value="1"/>
</dbReference>
<keyword evidence="5 8" id="KW-0539">Nucleus</keyword>
<dbReference type="eggNOG" id="KOG0519">
    <property type="taxonomic scope" value="Eukaryota"/>
</dbReference>
<dbReference type="SMART" id="SM00388">
    <property type="entry name" value="HisKA"/>
    <property type="match status" value="1"/>
</dbReference>
<dbReference type="PANTHER" id="PTHR12949">
    <property type="entry name" value="RNA POLYMERASE III DNA DIRECTED -RELATED"/>
    <property type="match status" value="1"/>
</dbReference>
<comment type="caution">
    <text evidence="12">The sequence shown here is derived from an EMBL/GenBank/DDBJ whole genome shotgun (WGS) entry which is preliminary data.</text>
</comment>
<dbReference type="GO" id="GO:0005666">
    <property type="term" value="C:RNA polymerase III complex"/>
    <property type="evidence" value="ECO:0007669"/>
    <property type="project" value="UniProtKB-UniRule"/>
</dbReference>
<dbReference type="InterPro" id="IPR055207">
    <property type="entry name" value="POLR3C_WHD"/>
</dbReference>
<sequence length="1823" mass="202359">MVQSLLSRPQVKMAGCAVMSHFAQTAPIQIYPRSVARIVVNLPRSRRKPTWGWEEDVVLQSAWLRSFTTDGTLATLDMDRPPNKSMPPYVTKPKIELKAKAKKSVRFDETVTVHSYPAPITRSVAFSSRIQVRTYQPARPRPAVISAPAIPKIVLTSPGCTERTILRAQPGPGANPVKKPAVEKVVPFKDIKFTTRFSRRAAAHKLAASAEPKRALLCEYIICEAFGELVGDVARVLLQRGRITLHTLCRCLPMPSKIVRSALVTLIQHHCCFYATRADDPFPLYEINQENVMLRLWHDAIINQLADEQCFLVATLLQNGTMRGSDLVEALCSSSSWQASKTRATQALSGLCQRGYLGIMTANLTSSPQDEAHDYRERKLAEMPKNNTPKMQKALASEVYQFLLRRVGEDHDLAQEDAFLEPADEEEHVRKRRKADSDRHASKRPNILQTSFNPESYYMINYTRFLIKFRNKMVEDSTRARYNRGVALVMQQALKLTEAKQRRLREPLSERFRTTEILEELAVRRHGESRAEVMRSFVSMASEFNVLNPESCEIQEFRIDQKTTQELVGEILVRLAREDEDFLEAGSGGVAEHAWLERSGGPTVRKQSTNRDGETWRINFAAIRSSLKLALIENYIRHRLDAVCWRIWLLLLLKGNLEEKTICKQAMIPAKECRDGLLSLYRAQLIESQEVPRTNERIPQRTVFLWFVNLNRVETQLVSQAYDMLVNINIKLQGLLCDNGILVAKGKLKSVQEDPSLLKDSEHELIRTVEYAVAALRANSQSIAEYRVRALPVMGDAKMPGSPREIGKAILPTLAARRKLSVDETAARDKLLMYNGLNSYAPVAGQEGSSRPGIDRLISTESVGSLMSQHRSSVSESLSGGSPAPAAVAAYASRQGDEARKALQHYHLHGHFAAKAYRAGTDPQAVLQRFALRDNSSRVGILRALRIVKSVFSVPAVALVLGDLECRAVVASMGLSAQQAIYLESQDISICTSKDATVEHPESTGMLSAPGGITCFVKQPVEANLEGPDKPTLIGHLCLIDQGRQDQRFAPLSGADLSLLNDFGEQMGAEIEVALRRRTADRNECIRDDLSSLLIKTLSEPSDGAANAPAELRRTSTASASQADRQSTGLPGTVLSEPSQSDTLEETDMTLFDRAAESARRLLHADGVLILDAREFHISKHGATDFASQARSATSDVSAAPKSRGKQARKARATAALDGTSVGWLEDAPQEHEGPNDRPQYMLDANASARTRILGKFESLECDGWSQRLRNDDTSQLLSEVLLRYLQDSRVNFSWDELTVVLAKLLPARTQEALVMPFFNNDTQPQMILMAVKSAPWSPFDLASETIARAIGAICMSSLQRRQLHQAQNVQSSFISSISHELRIPISSIMMQIEAVQEAIAPNPDSDYVLSLLDLMHVASTSLRDILEDVLEFGQAGSKAAPAPTEVDLEELLISTVRSCAVRKAHFDSLVVSDANINTIVAEPTHVEIIAEIEQRSDWLAVIDATGLRRIILNLLSNSIKFVKSGSIRVTLQQYQGATDGPDCIQLIVADTGCGMSEEFVAKRSYFKPFKQENPLLEGAGLGLSLVLNLVRRMHGEIDLQSQLGVGTTVYVTLPLRFRHERQCEHRQIARAYSNSALAREPDRRKLHLGKEADRPSTPPKSASGTESSVDEQSESAGLRVMVAEDNVVSRNILVGLLKRKKVQYIAVDDGSRLVENYLTFRPHLIWTDIQMPTSGLEAAAQIRKLEQAYRLPRARIVAFSGSSKEDSSREGLLGTGELDDYFVKGSIKLVELSRSLDALQQAINSSQKQSPRPKTNRARMTC</sequence>
<dbReference type="Pfam" id="PF00072">
    <property type="entry name" value="Response_reg"/>
    <property type="match status" value="1"/>
</dbReference>
<dbReference type="SUPFAM" id="SSF47384">
    <property type="entry name" value="Homodimeric domain of signal transducing histidine kinase"/>
    <property type="match status" value="1"/>
</dbReference>
<dbReference type="SUPFAM" id="SSF52172">
    <property type="entry name" value="CheY-like"/>
    <property type="match status" value="1"/>
</dbReference>
<dbReference type="InterPro" id="IPR005467">
    <property type="entry name" value="His_kinase_dom"/>
</dbReference>
<feature type="domain" description="Response regulatory" evidence="11">
    <location>
        <begin position="1680"/>
        <end position="1800"/>
    </location>
</feature>
<dbReference type="Pfam" id="PF22536">
    <property type="entry name" value="WHD_POLR3C"/>
    <property type="match status" value="1"/>
</dbReference>
<dbReference type="InterPro" id="IPR011006">
    <property type="entry name" value="CheY-like_superfamily"/>
</dbReference>
<evidence type="ECO:0000259" key="11">
    <source>
        <dbReference type="PROSITE" id="PS50110"/>
    </source>
</evidence>
<gene>
    <name evidence="12" type="primary">Mo02388</name>
    <name evidence="12" type="ORF">E5Q_02388</name>
</gene>
<feature type="domain" description="Histidine kinase" evidence="10">
    <location>
        <begin position="1377"/>
        <end position="1618"/>
    </location>
</feature>
<dbReference type="GO" id="GO:0006351">
    <property type="term" value="P:DNA-templated transcription"/>
    <property type="evidence" value="ECO:0007669"/>
    <property type="project" value="InterPro"/>
</dbReference>
<comment type="similarity">
    <text evidence="8">Belongs to the RNA polymerase beta chain family.</text>
</comment>
<dbReference type="eggNOG" id="KOG2587">
    <property type="taxonomic scope" value="Eukaryota"/>
</dbReference>
<feature type="region of interest" description="Disordered" evidence="9">
    <location>
        <begin position="1101"/>
        <end position="1145"/>
    </location>
</feature>
<dbReference type="SMART" id="SM00448">
    <property type="entry name" value="REC"/>
    <property type="match status" value="1"/>
</dbReference>
<comment type="subunit">
    <text evidence="8">Component of the RNA polymerase III (Pol III) complex consisting of 17 subunits.</text>
</comment>
<dbReference type="InterPro" id="IPR004358">
    <property type="entry name" value="Sig_transdc_His_kin-like_C"/>
</dbReference>
<dbReference type="GO" id="GO:0000155">
    <property type="term" value="F:phosphorelay sensor kinase activity"/>
    <property type="evidence" value="ECO:0007669"/>
    <property type="project" value="InterPro"/>
</dbReference>
<dbReference type="GO" id="GO:0003697">
    <property type="term" value="F:single-stranded DNA binding"/>
    <property type="evidence" value="ECO:0007669"/>
    <property type="project" value="UniProtKB-UniRule"/>
</dbReference>
<dbReference type="Gene3D" id="1.10.10.10">
    <property type="entry name" value="Winged helix-like DNA-binding domain superfamily/Winged helix DNA-binding domain"/>
    <property type="match status" value="3"/>
</dbReference>
<feature type="region of interest" description="Disordered" evidence="9">
    <location>
        <begin position="1643"/>
        <end position="1676"/>
    </location>
</feature>
<dbReference type="InterPro" id="IPR003661">
    <property type="entry name" value="HisK_dim/P_dom"/>
</dbReference>
<name>G7DYS1_MIXOS</name>
<dbReference type="OrthoDB" id="272392at2759"/>
<evidence type="ECO:0000256" key="2">
    <source>
        <dbReference type="ARBA" id="ARBA00022478"/>
    </source>
</evidence>
<evidence type="ECO:0000256" key="8">
    <source>
        <dbReference type="RuleBase" id="RU367076"/>
    </source>
</evidence>
<dbReference type="Gene3D" id="3.30.565.10">
    <property type="entry name" value="Histidine kinase-like ATPase, C-terminal domain"/>
    <property type="match status" value="1"/>
</dbReference>
<dbReference type="InParanoid" id="G7DYS1"/>
<evidence type="ECO:0000256" key="6">
    <source>
        <dbReference type="ARBA" id="ARBA00025127"/>
    </source>
</evidence>
<feature type="region of interest" description="Disordered" evidence="9">
    <location>
        <begin position="417"/>
        <end position="444"/>
    </location>
</feature>
<dbReference type="Proteomes" id="UP000009131">
    <property type="component" value="Unassembled WGS sequence"/>
</dbReference>
<keyword evidence="2 8" id="KW-0240">DNA-directed RNA polymerase</keyword>
<dbReference type="PRINTS" id="PR00344">
    <property type="entry name" value="BCTRLSENSOR"/>
</dbReference>
<proteinExistence type="inferred from homology"/>
<dbReference type="CDD" id="cd17546">
    <property type="entry name" value="REC_hyHK_CKI1_RcsC-like"/>
    <property type="match status" value="1"/>
</dbReference>
<dbReference type="Pfam" id="PF05645">
    <property type="entry name" value="RNA_pol_Rpc82"/>
    <property type="match status" value="1"/>
</dbReference>
<dbReference type="Pfam" id="PF00512">
    <property type="entry name" value="HisKA"/>
    <property type="match status" value="1"/>
</dbReference>
<dbReference type="InterPro" id="IPR036388">
    <property type="entry name" value="WH-like_DNA-bd_sf"/>
</dbReference>
<dbReference type="PROSITE" id="PS50110">
    <property type="entry name" value="RESPONSE_REGULATORY"/>
    <property type="match status" value="1"/>
</dbReference>
<evidence type="ECO:0000313" key="12">
    <source>
        <dbReference type="EMBL" id="GAA95731.1"/>
    </source>
</evidence>
<feature type="modified residue" description="4-aspartylphosphate" evidence="7">
    <location>
        <position position="1729"/>
    </location>
</feature>